<reference evidence="3" key="1">
    <citation type="submission" date="2020-02" db="EMBL/GenBank/DDBJ databases">
        <authorList>
            <person name="Meier V. D."/>
        </authorList>
    </citation>
    <scope>NUCLEOTIDE SEQUENCE</scope>
    <source>
        <strain evidence="3">AVDCRST_MAG18</strain>
    </source>
</reference>
<evidence type="ECO:0000313" key="3">
    <source>
        <dbReference type="EMBL" id="CAA9579518.1"/>
    </source>
</evidence>
<keyword evidence="1" id="KW-0812">Transmembrane</keyword>
<evidence type="ECO:0000256" key="1">
    <source>
        <dbReference type="SAM" id="Phobius"/>
    </source>
</evidence>
<accession>A0A6J4VJ77</accession>
<dbReference type="Pfam" id="PF04173">
    <property type="entry name" value="DoxD"/>
    <property type="match status" value="1"/>
</dbReference>
<feature type="transmembrane region" description="Helical" evidence="1">
    <location>
        <begin position="96"/>
        <end position="121"/>
    </location>
</feature>
<proteinExistence type="predicted"/>
<evidence type="ECO:0000259" key="2">
    <source>
        <dbReference type="Pfam" id="PF04173"/>
    </source>
</evidence>
<name>A0A6J4VJ77_9BACT</name>
<organism evidence="3">
    <name type="scientific">uncultured Thermomicrobiales bacterium</name>
    <dbReference type="NCBI Taxonomy" id="1645740"/>
    <lineage>
        <taxon>Bacteria</taxon>
        <taxon>Pseudomonadati</taxon>
        <taxon>Thermomicrobiota</taxon>
        <taxon>Thermomicrobia</taxon>
        <taxon>Thermomicrobiales</taxon>
        <taxon>environmental samples</taxon>
    </lineage>
</organism>
<keyword evidence="1" id="KW-0472">Membrane</keyword>
<protein>
    <recommendedName>
        <fullName evidence="2">TQO small subunit DoxD domain-containing protein</fullName>
    </recommendedName>
</protein>
<dbReference type="EMBL" id="CADCWN010000220">
    <property type="protein sequence ID" value="CAA9579518.1"/>
    <property type="molecule type" value="Genomic_DNA"/>
</dbReference>
<feature type="transmembrane region" description="Helical" evidence="1">
    <location>
        <begin position="20"/>
        <end position="37"/>
    </location>
</feature>
<feature type="transmembrane region" description="Helical" evidence="1">
    <location>
        <begin position="141"/>
        <end position="163"/>
    </location>
</feature>
<gene>
    <name evidence="3" type="ORF">AVDCRST_MAG18-2944</name>
</gene>
<keyword evidence="1" id="KW-1133">Transmembrane helix</keyword>
<dbReference type="AlphaFoldDB" id="A0A6J4VJ77"/>
<feature type="domain" description="TQO small subunit DoxD" evidence="2">
    <location>
        <begin position="66"/>
        <end position="173"/>
    </location>
</feature>
<sequence>MTARGEIDARGYVNTGTTRLTGPLLGLVRIAIGYLWFTQTLWKLPPRFGCDPGKAVGVGNGGLCDWVGKEIAYPQFGLYRDFLTGVVAPNLGTLGWLIWLGEAVTAILLIFGVLTRLGGLLGFVQGVNLWIGLSAVPHEWYWTYIMLALINLTLALTAAGRWVGCDALLHPRAAAAGARGSRLGRLVALLT</sequence>
<dbReference type="InterPro" id="IPR007301">
    <property type="entry name" value="DoxD"/>
</dbReference>